<protein>
    <submittedName>
        <fullName evidence="1">Uncharacterized protein</fullName>
    </submittedName>
</protein>
<sequence length="60" mass="7016">MQIIVLDDHKSPISRCILTIYPNETKGYIGLFESKNNVSGSYYKNLIVDRYDYILMKLDL</sequence>
<comment type="caution">
    <text evidence="1">The sequence shown here is derived from an EMBL/GenBank/DDBJ whole genome shotgun (WGS) entry which is preliminary data.</text>
</comment>
<evidence type="ECO:0000313" key="2">
    <source>
        <dbReference type="Proteomes" id="UP000319424"/>
    </source>
</evidence>
<reference evidence="1 2" key="1">
    <citation type="submission" date="2019-07" db="EMBL/GenBank/DDBJ databases">
        <title>Criibacterium bergeronii gen. nov., sp. nov. isolated from human clinical samples.</title>
        <authorList>
            <person name="Maheux A.F."/>
            <person name="Boudreau D.K."/>
            <person name="Berube E."/>
            <person name="Brodeur S."/>
            <person name="Bernard K.A."/>
            <person name="Abed J.Y."/>
            <person name="Ducrey E."/>
            <person name="Guay E.F."/>
            <person name="Raymond F."/>
            <person name="Corbeil J."/>
            <person name="Domingo M.-C."/>
            <person name="Roy P.H."/>
            <person name="Boissinot M."/>
            <person name="Tocheva E.I."/>
            <person name="Omar R.F."/>
        </authorList>
    </citation>
    <scope>NUCLEOTIDE SEQUENCE [LARGE SCALE GENOMIC DNA]</scope>
    <source>
        <strain evidence="1 2">CCRI-24246</strain>
    </source>
</reference>
<gene>
    <name evidence="1" type="ORF">FL857_05185</name>
</gene>
<dbReference type="RefSeq" id="WP_144398043.1">
    <property type="nucleotide sequence ID" value="NZ_VJXW01000006.1"/>
</dbReference>
<name>A0A552V8Q6_9FIRM</name>
<proteinExistence type="predicted"/>
<dbReference type="Proteomes" id="UP000319424">
    <property type="component" value="Unassembled WGS sequence"/>
</dbReference>
<dbReference type="EMBL" id="VJXW01000006">
    <property type="protein sequence ID" value="TRW26840.1"/>
    <property type="molecule type" value="Genomic_DNA"/>
</dbReference>
<accession>A0A552V8Q6</accession>
<organism evidence="1 2">
    <name type="scientific">Criibacterium bergeronii</name>
    <dbReference type="NCBI Taxonomy" id="1871336"/>
    <lineage>
        <taxon>Bacteria</taxon>
        <taxon>Bacillati</taxon>
        <taxon>Bacillota</taxon>
        <taxon>Clostridia</taxon>
        <taxon>Peptostreptococcales</taxon>
        <taxon>Filifactoraceae</taxon>
        <taxon>Criibacterium</taxon>
    </lineage>
</organism>
<dbReference type="AlphaFoldDB" id="A0A552V8Q6"/>
<evidence type="ECO:0000313" key="1">
    <source>
        <dbReference type="EMBL" id="TRW26840.1"/>
    </source>
</evidence>